<proteinExistence type="predicted"/>
<dbReference type="EMBL" id="MFIX01000034">
    <property type="protein sequence ID" value="OGG05923.1"/>
    <property type="molecule type" value="Genomic_DNA"/>
</dbReference>
<comment type="caution">
    <text evidence="1">The sequence shown here is derived from an EMBL/GenBank/DDBJ whole genome shotgun (WGS) entry which is preliminary data.</text>
</comment>
<sequence length="182" mass="20879">MLDQETLTVILAQVLTSNEKWQLEVERNIMLQKTIDDLFSDEVFQVLLENRVLAKFEDTYVPHFRAIELICTFRELAHQLGESSADKSILDRELEELMFTINDSWGTSPRFELNLGPAAALAEAGRIAGLYSENAQFAARVDRFRLVVAPLCREIKGSRVYQLLILENVRPPRNAWALKQRS</sequence>
<accession>A0A1F5Z0Q3</accession>
<name>A0A1F5Z0Q3_9BACT</name>
<gene>
    <name evidence="1" type="ORF">A3F83_04965</name>
</gene>
<evidence type="ECO:0000313" key="1">
    <source>
        <dbReference type="EMBL" id="OGG05923.1"/>
    </source>
</evidence>
<organism evidence="1 2">
    <name type="scientific">Candidatus Glassbacteria bacterium RIFCSPLOWO2_12_FULL_58_11</name>
    <dbReference type="NCBI Taxonomy" id="1817867"/>
    <lineage>
        <taxon>Bacteria</taxon>
        <taxon>Candidatus Glassiibacteriota</taxon>
    </lineage>
</organism>
<dbReference type="Proteomes" id="UP000179129">
    <property type="component" value="Unassembled WGS sequence"/>
</dbReference>
<reference evidence="1 2" key="1">
    <citation type="journal article" date="2016" name="Nat. Commun.">
        <title>Thousands of microbial genomes shed light on interconnected biogeochemical processes in an aquifer system.</title>
        <authorList>
            <person name="Anantharaman K."/>
            <person name="Brown C.T."/>
            <person name="Hug L.A."/>
            <person name="Sharon I."/>
            <person name="Castelle C.J."/>
            <person name="Probst A.J."/>
            <person name="Thomas B.C."/>
            <person name="Singh A."/>
            <person name="Wilkins M.J."/>
            <person name="Karaoz U."/>
            <person name="Brodie E.L."/>
            <person name="Williams K.H."/>
            <person name="Hubbard S.S."/>
            <person name="Banfield J.F."/>
        </authorList>
    </citation>
    <scope>NUCLEOTIDE SEQUENCE [LARGE SCALE GENOMIC DNA]</scope>
</reference>
<dbReference type="AlphaFoldDB" id="A0A1F5Z0Q3"/>
<protein>
    <submittedName>
        <fullName evidence="1">Uncharacterized protein</fullName>
    </submittedName>
</protein>
<evidence type="ECO:0000313" key="2">
    <source>
        <dbReference type="Proteomes" id="UP000179129"/>
    </source>
</evidence>